<dbReference type="GO" id="GO:0004497">
    <property type="term" value="F:monooxygenase activity"/>
    <property type="evidence" value="ECO:0007669"/>
    <property type="project" value="InterPro"/>
</dbReference>
<dbReference type="Proteomes" id="UP000178912">
    <property type="component" value="Unassembled WGS sequence"/>
</dbReference>
<evidence type="ECO:0000313" key="3">
    <source>
        <dbReference type="EMBL" id="CZS99919.1"/>
    </source>
</evidence>
<dbReference type="CDD" id="cd11070">
    <property type="entry name" value="CYP56-like"/>
    <property type="match status" value="1"/>
</dbReference>
<keyword evidence="2" id="KW-0408">Iron</keyword>
<dbReference type="SUPFAM" id="SSF48264">
    <property type="entry name" value="Cytochrome P450"/>
    <property type="match status" value="1"/>
</dbReference>
<name>A0A1E1KPG9_9HELO</name>
<dbReference type="PANTHER" id="PTHR24305">
    <property type="entry name" value="CYTOCHROME P450"/>
    <property type="match status" value="1"/>
</dbReference>
<dbReference type="Pfam" id="PF00067">
    <property type="entry name" value="p450"/>
    <property type="match status" value="1"/>
</dbReference>
<feature type="binding site" description="axial binding residue" evidence="2">
    <location>
        <position position="483"/>
    </location>
    <ligand>
        <name>heme</name>
        <dbReference type="ChEBI" id="CHEBI:30413"/>
    </ligand>
    <ligandPart>
        <name>Fe</name>
        <dbReference type="ChEBI" id="CHEBI:18248"/>
    </ligandPart>
</feature>
<evidence type="ECO:0000313" key="4">
    <source>
        <dbReference type="Proteomes" id="UP000178912"/>
    </source>
</evidence>
<dbReference type="GO" id="GO:0020037">
    <property type="term" value="F:heme binding"/>
    <property type="evidence" value="ECO:0007669"/>
    <property type="project" value="InterPro"/>
</dbReference>
<keyword evidence="2" id="KW-0349">Heme</keyword>
<dbReference type="PRINTS" id="PR00385">
    <property type="entry name" value="P450"/>
</dbReference>
<protein>
    <submittedName>
        <fullName evidence="3">Related to cytochrome P450 3A7</fullName>
    </submittedName>
</protein>
<organism evidence="3 4">
    <name type="scientific">Rhynchosporium agropyri</name>
    <dbReference type="NCBI Taxonomy" id="914238"/>
    <lineage>
        <taxon>Eukaryota</taxon>
        <taxon>Fungi</taxon>
        <taxon>Dikarya</taxon>
        <taxon>Ascomycota</taxon>
        <taxon>Pezizomycotina</taxon>
        <taxon>Leotiomycetes</taxon>
        <taxon>Helotiales</taxon>
        <taxon>Ploettnerulaceae</taxon>
        <taxon>Rhynchosporium</taxon>
    </lineage>
</organism>
<dbReference type="Gene3D" id="1.10.630.10">
    <property type="entry name" value="Cytochrome P450"/>
    <property type="match status" value="1"/>
</dbReference>
<proteinExistence type="inferred from homology"/>
<evidence type="ECO:0000256" key="1">
    <source>
        <dbReference type="ARBA" id="ARBA00010617"/>
    </source>
</evidence>
<dbReference type="OrthoDB" id="1470350at2759"/>
<reference evidence="4" key="1">
    <citation type="submission" date="2016-03" db="EMBL/GenBank/DDBJ databases">
        <authorList>
            <person name="Guldener U."/>
        </authorList>
    </citation>
    <scope>NUCLEOTIDE SEQUENCE [LARGE SCALE GENOMIC DNA]</scope>
    <source>
        <strain evidence="4">04CH-RAC-A.6.1</strain>
    </source>
</reference>
<dbReference type="GO" id="GO:0016705">
    <property type="term" value="F:oxidoreductase activity, acting on paired donors, with incorporation or reduction of molecular oxygen"/>
    <property type="evidence" value="ECO:0007669"/>
    <property type="project" value="InterPro"/>
</dbReference>
<dbReference type="GO" id="GO:0005506">
    <property type="term" value="F:iron ion binding"/>
    <property type="evidence" value="ECO:0007669"/>
    <property type="project" value="InterPro"/>
</dbReference>
<dbReference type="AlphaFoldDB" id="A0A1E1KPG9"/>
<comment type="cofactor">
    <cofactor evidence="2">
        <name>heme</name>
        <dbReference type="ChEBI" id="CHEBI:30413"/>
    </cofactor>
</comment>
<dbReference type="EMBL" id="FJUX01000042">
    <property type="protein sequence ID" value="CZS99919.1"/>
    <property type="molecule type" value="Genomic_DNA"/>
</dbReference>
<keyword evidence="4" id="KW-1185">Reference proteome</keyword>
<dbReference type="InterPro" id="IPR050121">
    <property type="entry name" value="Cytochrome_P450_monoxygenase"/>
</dbReference>
<dbReference type="InterPro" id="IPR001128">
    <property type="entry name" value="Cyt_P450"/>
</dbReference>
<dbReference type="PANTHER" id="PTHR24305:SF166">
    <property type="entry name" value="CYTOCHROME P450 12A4, MITOCHONDRIAL-RELATED"/>
    <property type="match status" value="1"/>
</dbReference>
<sequence>MAFLLLIACIVLTLISLLTVKLARRYKQARLIGYPVVVDPIDQTGLIWKQLGDRIKPFLDYLPFRIGQYVEFRYFFRDRYSPHDRIGSVYSIAAPDGIMIVVADADMADDILARRKDFIKPRTMFKALELFGPNVTTVDGEAWQKQRRLTTPPFNERNSSLVWREAIGQAKSMVKTWTSVGGEGVSKTINDTMTLALHVLTAAGFGKPYEFEGGVTKLTGDHKLSYKDSLRLILHNFALAYLIETEQSTTSVTESKISEISTAIADFKLYMAEMIDEEKAKIGATLAKENLMSALVHASESEARGNERGGLSREEMLGNLFIYNLAGHDTTANTIGYATYLMASKPEWQAWIREELDFVFGEEADGSEDDYEKAFPKLKRCLAVMYETLRLYGPVVFIPKATGDTVTEIESEGRSYSIPPNTTILVNVTALNTDPQYWGSDSLTWKPDRWIHSPGKLVGIAGEEMIQPPKGRFLAWASGPRICPGKKFSQVEFVAVMATLFRRLRVVPVKNQGENEEDVRRRILDTVEDSELRMTLSMKHSETVKLVWEEG</sequence>
<gene>
    <name evidence="3" type="ORF">RAG0_08182</name>
</gene>
<dbReference type="PRINTS" id="PR00463">
    <property type="entry name" value="EP450I"/>
</dbReference>
<dbReference type="InterPro" id="IPR036396">
    <property type="entry name" value="Cyt_P450_sf"/>
</dbReference>
<accession>A0A1E1KPG9</accession>
<comment type="similarity">
    <text evidence="1">Belongs to the cytochrome P450 family.</text>
</comment>
<dbReference type="InterPro" id="IPR002401">
    <property type="entry name" value="Cyt_P450_E_grp-I"/>
</dbReference>
<keyword evidence="2" id="KW-0479">Metal-binding</keyword>
<evidence type="ECO:0000256" key="2">
    <source>
        <dbReference type="PIRSR" id="PIRSR602401-1"/>
    </source>
</evidence>